<gene>
    <name evidence="1" type="ORF">SR908_15930</name>
</gene>
<sequence>MSDKAAEMPKIFIIGFNKCATSSIDKFLKANDISSVHWDEGRIAVSFFERMSKGEDPFLDYETVTAFSDMIHVDHENVLEPFREFEYIYRYYPDAYYILNTRNAFDWVRSRKNHGTLYERYKSALGCNTDSEVVERWMMDWYAHHHECVGFFSGNQKFMIYDVDRMKPEDIAAFLSDDFPRLDVSLFPHRNKSKRPLLARIKGG</sequence>
<dbReference type="EMBL" id="CP140151">
    <property type="protein sequence ID" value="WQH08936.1"/>
    <property type="molecule type" value="Genomic_DNA"/>
</dbReference>
<accession>A0ABZ0YC05</accession>
<keyword evidence="2" id="KW-1185">Reference proteome</keyword>
<dbReference type="Gene3D" id="3.40.50.300">
    <property type="entry name" value="P-loop containing nucleotide triphosphate hydrolases"/>
    <property type="match status" value="1"/>
</dbReference>
<evidence type="ECO:0000313" key="1">
    <source>
        <dbReference type="EMBL" id="WQH08936.1"/>
    </source>
</evidence>
<organism evidence="1 2">
    <name type="scientific">Chromohalobacter canadensis</name>
    <dbReference type="NCBI Taxonomy" id="141389"/>
    <lineage>
        <taxon>Bacteria</taxon>
        <taxon>Pseudomonadati</taxon>
        <taxon>Pseudomonadota</taxon>
        <taxon>Gammaproteobacteria</taxon>
        <taxon>Oceanospirillales</taxon>
        <taxon>Halomonadaceae</taxon>
        <taxon>Chromohalobacter</taxon>
    </lineage>
</organism>
<name>A0ABZ0YC05_9GAMM</name>
<dbReference type="Proteomes" id="UP001321908">
    <property type="component" value="Chromosome"/>
</dbReference>
<reference evidence="1 2" key="1">
    <citation type="submission" date="2023-11" db="EMBL/GenBank/DDBJ databases">
        <title>MicrobeMod: A computational toolkit for identifying prokaryotic methylation and restriction-modification with nanopore sequencing.</title>
        <authorList>
            <person name="Crits-Christoph A."/>
            <person name="Kang S.C."/>
            <person name="Lee H."/>
            <person name="Ostrov N."/>
        </authorList>
    </citation>
    <scope>NUCLEOTIDE SEQUENCE [LARGE SCALE GENOMIC DNA]</scope>
    <source>
        <strain evidence="1 2">ATCC 43984</strain>
    </source>
</reference>
<protein>
    <recommendedName>
        <fullName evidence="3">Sulfotransferase family protein</fullName>
    </recommendedName>
</protein>
<dbReference type="RefSeq" id="WP_246925805.1">
    <property type="nucleotide sequence ID" value="NZ_CP140151.1"/>
</dbReference>
<dbReference type="InterPro" id="IPR040632">
    <property type="entry name" value="Sulfotransfer_4"/>
</dbReference>
<evidence type="ECO:0000313" key="2">
    <source>
        <dbReference type="Proteomes" id="UP001321908"/>
    </source>
</evidence>
<dbReference type="Pfam" id="PF17784">
    <property type="entry name" value="Sulfotransfer_4"/>
    <property type="match status" value="1"/>
</dbReference>
<evidence type="ECO:0008006" key="3">
    <source>
        <dbReference type="Google" id="ProtNLM"/>
    </source>
</evidence>
<dbReference type="SUPFAM" id="SSF52540">
    <property type="entry name" value="P-loop containing nucleoside triphosphate hydrolases"/>
    <property type="match status" value="1"/>
</dbReference>
<proteinExistence type="predicted"/>
<dbReference type="InterPro" id="IPR027417">
    <property type="entry name" value="P-loop_NTPase"/>
</dbReference>